<evidence type="ECO:0000313" key="3">
    <source>
        <dbReference type="Proteomes" id="UP001310594"/>
    </source>
</evidence>
<sequence>MASTEGGDGGIARTLKEISVTLSKLCEGQAALTHSIAQLVSAQNTRTDSIDKLLSVRQAPQDSGQPAETQESTTAAESYPAAPPIQPAGSRLTNTFELLEQVLLHTNMETALFAQRVNKSFRDTIKNSRLLQQKLYFLPIDGDNGVLRLNPLLTKYAVLDRLPLWLEGNFSRDFDVPYQLACSAGTGRSAISMDQPCIRSVFKNGIHTFHVDWNMTISTRAWAVRDQGTLGCGSWRRMYLTQQPCAATCHVMWLAIRRDTGGGRAWAESSEGVSQDRFHTMTSYGLGEKYVETQQTTDNIIRDLVAQPLQGRPDPTGPGANSWW</sequence>
<dbReference type="AlphaFoldDB" id="A0AAN7W6P5"/>
<organism evidence="2 3">
    <name type="scientific">Elasticomyces elasticus</name>
    <dbReference type="NCBI Taxonomy" id="574655"/>
    <lineage>
        <taxon>Eukaryota</taxon>
        <taxon>Fungi</taxon>
        <taxon>Dikarya</taxon>
        <taxon>Ascomycota</taxon>
        <taxon>Pezizomycotina</taxon>
        <taxon>Dothideomycetes</taxon>
        <taxon>Dothideomycetidae</taxon>
        <taxon>Mycosphaerellales</taxon>
        <taxon>Teratosphaeriaceae</taxon>
        <taxon>Elasticomyces</taxon>
    </lineage>
</organism>
<evidence type="ECO:0008006" key="4">
    <source>
        <dbReference type="Google" id="ProtNLM"/>
    </source>
</evidence>
<dbReference type="EMBL" id="JAVRQU010000014">
    <property type="protein sequence ID" value="KAK5695519.1"/>
    <property type="molecule type" value="Genomic_DNA"/>
</dbReference>
<comment type="caution">
    <text evidence="2">The sequence shown here is derived from an EMBL/GenBank/DDBJ whole genome shotgun (WGS) entry which is preliminary data.</text>
</comment>
<reference evidence="2" key="1">
    <citation type="submission" date="2023-08" db="EMBL/GenBank/DDBJ databases">
        <title>Black Yeasts Isolated from many extreme environments.</title>
        <authorList>
            <person name="Coleine C."/>
            <person name="Stajich J.E."/>
            <person name="Selbmann L."/>
        </authorList>
    </citation>
    <scope>NUCLEOTIDE SEQUENCE</scope>
    <source>
        <strain evidence="2">CCFEE 5810</strain>
    </source>
</reference>
<dbReference type="Proteomes" id="UP001310594">
    <property type="component" value="Unassembled WGS sequence"/>
</dbReference>
<feature type="region of interest" description="Disordered" evidence="1">
    <location>
        <begin position="57"/>
        <end position="87"/>
    </location>
</feature>
<protein>
    <recommendedName>
        <fullName evidence="4">F-box domain-containing protein</fullName>
    </recommendedName>
</protein>
<feature type="compositionally biased region" description="Polar residues" evidence="1">
    <location>
        <begin position="58"/>
        <end position="76"/>
    </location>
</feature>
<accession>A0AAN7W6P5</accession>
<evidence type="ECO:0000313" key="2">
    <source>
        <dbReference type="EMBL" id="KAK5695519.1"/>
    </source>
</evidence>
<gene>
    <name evidence="2" type="ORF">LTR97_009028</name>
</gene>
<proteinExistence type="predicted"/>
<evidence type="ECO:0000256" key="1">
    <source>
        <dbReference type="SAM" id="MobiDB-lite"/>
    </source>
</evidence>
<name>A0AAN7W6P5_9PEZI</name>